<comment type="caution">
    <text evidence="3">The sequence shown here is derived from an EMBL/GenBank/DDBJ whole genome shotgun (WGS) entry which is preliminary data.</text>
</comment>
<dbReference type="RefSeq" id="WP_379810902.1">
    <property type="nucleotide sequence ID" value="NZ_JBHUPC010000012.1"/>
</dbReference>
<dbReference type="EMBL" id="JBHUPC010000012">
    <property type="protein sequence ID" value="MFD2891329.1"/>
    <property type="molecule type" value="Genomic_DNA"/>
</dbReference>
<accession>A0ABW5YJS8</accession>
<proteinExistence type="predicted"/>
<feature type="domain" description="Uncharacterized protein YyaB-like PH" evidence="2">
    <location>
        <begin position="59"/>
        <end position="134"/>
    </location>
</feature>
<feature type="transmembrane region" description="Helical" evidence="1">
    <location>
        <begin position="12"/>
        <end position="30"/>
    </location>
</feature>
<keyword evidence="4" id="KW-1185">Reference proteome</keyword>
<dbReference type="Pfam" id="PF06713">
    <property type="entry name" value="bPH_4"/>
    <property type="match status" value="1"/>
</dbReference>
<name>A0ABW5YJS8_9FLAO</name>
<evidence type="ECO:0000256" key="1">
    <source>
        <dbReference type="SAM" id="Phobius"/>
    </source>
</evidence>
<evidence type="ECO:0000259" key="2">
    <source>
        <dbReference type="Pfam" id="PF06713"/>
    </source>
</evidence>
<dbReference type="Proteomes" id="UP001597534">
    <property type="component" value="Unassembled WGS sequence"/>
</dbReference>
<feature type="transmembrane region" description="Helical" evidence="1">
    <location>
        <begin position="36"/>
        <end position="57"/>
    </location>
</feature>
<organism evidence="3 4">
    <name type="scientific">Flavobacterium chuncheonense</name>
    <dbReference type="NCBI Taxonomy" id="2026653"/>
    <lineage>
        <taxon>Bacteria</taxon>
        <taxon>Pseudomonadati</taxon>
        <taxon>Bacteroidota</taxon>
        <taxon>Flavobacteriia</taxon>
        <taxon>Flavobacteriales</taxon>
        <taxon>Flavobacteriaceae</taxon>
        <taxon>Flavobacterium</taxon>
    </lineage>
</organism>
<keyword evidence="1" id="KW-0472">Membrane</keyword>
<evidence type="ECO:0000313" key="3">
    <source>
        <dbReference type="EMBL" id="MFD2891329.1"/>
    </source>
</evidence>
<evidence type="ECO:0000313" key="4">
    <source>
        <dbReference type="Proteomes" id="UP001597534"/>
    </source>
</evidence>
<sequence length="147" mass="16522">MIFKSAISTLNKYLIGMVCLVLIGTTIPVFGSEGLVAGAVLLSINGLTLTLLIWIYFKTYYSVDNHLLLCKSGPFFSKIDIKTIKKIEHHKGIYVPVIWKPALSHIGLIITYNNYDDIYISPENETLFLEKLLIINPNIQIIPLPKS</sequence>
<protein>
    <submittedName>
        <fullName evidence="3">PH domain-containing protein</fullName>
    </submittedName>
</protein>
<gene>
    <name evidence="3" type="ORF">ACFS5J_04800</name>
</gene>
<keyword evidence="1" id="KW-0812">Transmembrane</keyword>
<dbReference type="InterPro" id="IPR009589">
    <property type="entry name" value="PH_YyaB-like"/>
</dbReference>
<keyword evidence="1" id="KW-1133">Transmembrane helix</keyword>
<reference evidence="4" key="1">
    <citation type="journal article" date="2019" name="Int. J. Syst. Evol. Microbiol.">
        <title>The Global Catalogue of Microorganisms (GCM) 10K type strain sequencing project: providing services to taxonomists for standard genome sequencing and annotation.</title>
        <authorList>
            <consortium name="The Broad Institute Genomics Platform"/>
            <consortium name="The Broad Institute Genome Sequencing Center for Infectious Disease"/>
            <person name="Wu L."/>
            <person name="Ma J."/>
        </authorList>
    </citation>
    <scope>NUCLEOTIDE SEQUENCE [LARGE SCALE GENOMIC DNA]</scope>
    <source>
        <strain evidence="4">KCTC 22671</strain>
    </source>
</reference>